<keyword evidence="8" id="KW-1185">Reference proteome</keyword>
<evidence type="ECO:0000256" key="3">
    <source>
        <dbReference type="ARBA" id="ARBA00022692"/>
    </source>
</evidence>
<evidence type="ECO:0000256" key="6">
    <source>
        <dbReference type="SAM" id="Phobius"/>
    </source>
</evidence>
<evidence type="ECO:0000313" key="7">
    <source>
        <dbReference type="EMBL" id="MDW0118499.1"/>
    </source>
</evidence>
<dbReference type="Proteomes" id="UP001271648">
    <property type="component" value="Unassembled WGS sequence"/>
</dbReference>
<accession>A0AAW9ABS0</accession>
<feature type="transmembrane region" description="Helical" evidence="6">
    <location>
        <begin position="428"/>
        <end position="447"/>
    </location>
</feature>
<keyword evidence="3 6" id="KW-0812">Transmembrane</keyword>
<feature type="transmembrane region" description="Helical" evidence="6">
    <location>
        <begin position="241"/>
        <end position="267"/>
    </location>
</feature>
<feature type="transmembrane region" description="Helical" evidence="6">
    <location>
        <begin position="207"/>
        <end position="229"/>
    </location>
</feature>
<keyword evidence="4 6" id="KW-1133">Transmembrane helix</keyword>
<feature type="transmembrane region" description="Helical" evidence="6">
    <location>
        <begin position="404"/>
        <end position="422"/>
    </location>
</feature>
<dbReference type="RefSeq" id="WP_283732473.1">
    <property type="nucleotide sequence ID" value="NZ_CP125968.1"/>
</dbReference>
<dbReference type="AlphaFoldDB" id="A0AAW9ABS0"/>
<dbReference type="Gene3D" id="1.20.1740.10">
    <property type="entry name" value="Amino acid/polyamine transporter I"/>
    <property type="match status" value="1"/>
</dbReference>
<feature type="transmembrane region" description="Helical" evidence="6">
    <location>
        <begin position="36"/>
        <end position="60"/>
    </location>
</feature>
<evidence type="ECO:0000256" key="1">
    <source>
        <dbReference type="ARBA" id="ARBA00004651"/>
    </source>
</evidence>
<feature type="transmembrane region" description="Helical" evidence="6">
    <location>
        <begin position="287"/>
        <end position="311"/>
    </location>
</feature>
<dbReference type="PIRSF" id="PIRSF006060">
    <property type="entry name" value="AA_transporter"/>
    <property type="match status" value="1"/>
</dbReference>
<dbReference type="InterPro" id="IPR002293">
    <property type="entry name" value="AA/rel_permease1"/>
</dbReference>
<keyword evidence="5 6" id="KW-0472">Membrane</keyword>
<feature type="transmembrane region" description="Helical" evidence="6">
    <location>
        <begin position="133"/>
        <end position="155"/>
    </location>
</feature>
<comment type="subcellular location">
    <subcellularLocation>
        <location evidence="1">Cell membrane</location>
        <topology evidence="1">Multi-pass membrane protein</topology>
    </subcellularLocation>
</comment>
<dbReference type="InterPro" id="IPR050367">
    <property type="entry name" value="APC_superfamily"/>
</dbReference>
<name>A0AAW9ABS0_9BACL</name>
<proteinExistence type="predicted"/>
<feature type="transmembrane region" description="Helical" evidence="6">
    <location>
        <begin position="365"/>
        <end position="384"/>
    </location>
</feature>
<dbReference type="Pfam" id="PF13520">
    <property type="entry name" value="AA_permease_2"/>
    <property type="match status" value="1"/>
</dbReference>
<evidence type="ECO:0000313" key="8">
    <source>
        <dbReference type="Proteomes" id="UP001271648"/>
    </source>
</evidence>
<comment type="caution">
    <text evidence="7">The sequence shown here is derived from an EMBL/GenBank/DDBJ whole genome shotgun (WGS) entry which is preliminary data.</text>
</comment>
<keyword evidence="2" id="KW-1003">Cell membrane</keyword>
<dbReference type="GO" id="GO:0005886">
    <property type="term" value="C:plasma membrane"/>
    <property type="evidence" value="ECO:0007669"/>
    <property type="project" value="UniProtKB-SubCell"/>
</dbReference>
<dbReference type="PANTHER" id="PTHR42770">
    <property type="entry name" value="AMINO ACID TRANSPORTER-RELATED"/>
    <property type="match status" value="1"/>
</dbReference>
<feature type="transmembrane region" description="Helical" evidence="6">
    <location>
        <begin position="107"/>
        <end position="127"/>
    </location>
</feature>
<protein>
    <submittedName>
        <fullName evidence="7">Amino acid permease</fullName>
    </submittedName>
</protein>
<feature type="transmembrane region" description="Helical" evidence="6">
    <location>
        <begin position="66"/>
        <end position="86"/>
    </location>
</feature>
<feature type="transmembrane region" description="Helical" evidence="6">
    <location>
        <begin position="167"/>
        <end position="187"/>
    </location>
</feature>
<evidence type="ECO:0000256" key="4">
    <source>
        <dbReference type="ARBA" id="ARBA00022989"/>
    </source>
</evidence>
<evidence type="ECO:0000256" key="5">
    <source>
        <dbReference type="ARBA" id="ARBA00023136"/>
    </source>
</evidence>
<dbReference type="GO" id="GO:0022857">
    <property type="term" value="F:transmembrane transporter activity"/>
    <property type="evidence" value="ECO:0007669"/>
    <property type="project" value="InterPro"/>
</dbReference>
<gene>
    <name evidence="7" type="ORF">QTL97_16330</name>
</gene>
<organism evidence="7 8">
    <name type="scientific">Sporosarcina thermotolerans</name>
    <dbReference type="NCBI Taxonomy" id="633404"/>
    <lineage>
        <taxon>Bacteria</taxon>
        <taxon>Bacillati</taxon>
        <taxon>Bacillota</taxon>
        <taxon>Bacilli</taxon>
        <taxon>Bacillales</taxon>
        <taxon>Caryophanaceae</taxon>
        <taxon>Sporosarcina</taxon>
    </lineage>
</organism>
<feature type="transmembrane region" description="Helical" evidence="6">
    <location>
        <begin position="340"/>
        <end position="359"/>
    </location>
</feature>
<dbReference type="EMBL" id="JAUBDJ010000013">
    <property type="protein sequence ID" value="MDW0118499.1"/>
    <property type="molecule type" value="Genomic_DNA"/>
</dbReference>
<sequence length="463" mass="49690">MEHTHTQAVVTENIPITEQKQSSTKDLKRVLGRGDLMSIAIGQIIGAGLFALAGVAIGMTGKSVNIAFMIAAVFVIIMAFTQIVVAGTVRLRGGFYTQAALLVGNRFAGFYTIIYIITNISIAMYALSFADYFLALIPGINSTLIAVTILTIFYLANLFGVKEAAKVQTIMVIVMALALTLFVVFGMPHIQPGYFSGAEFMPGGITGLFAAAALLTFATGGASVVINFGAEAKNPTKDIPFVLIVSTVLVAIIYAFIATVAAGVLPISEVANKPLTVVAFEILPYPIYVFFIVGGAMFALATTLNATLGWVTKPVLQASIDGWLPKRLGAINEKYKTPHILLTIFYILGLIPIITGWNIGGIASFALILNNVLLLVLSIATVRLPKVVPDLWAKSKFRTSKTTLWIISILATLTSGFQVYLLSKDLSINLVLGNIVILALASSYAIWKYKSGKVQMEISYEED</sequence>
<dbReference type="PANTHER" id="PTHR42770:SF7">
    <property type="entry name" value="MEMBRANE PROTEIN"/>
    <property type="match status" value="1"/>
</dbReference>
<evidence type="ECO:0000256" key="2">
    <source>
        <dbReference type="ARBA" id="ARBA00022475"/>
    </source>
</evidence>
<reference evidence="7 8" key="1">
    <citation type="submission" date="2023-06" db="EMBL/GenBank/DDBJ databases">
        <title>Sporosarcina sp. nov., isolated from Korean traditional fermented seafood 'Jeotgal'.</title>
        <authorList>
            <person name="Yang A.I."/>
            <person name="Shin N.-R."/>
        </authorList>
    </citation>
    <scope>NUCLEOTIDE SEQUENCE [LARGE SCALE GENOMIC DNA]</scope>
    <source>
        <strain evidence="7 8">KCTC43456</strain>
    </source>
</reference>